<proteinExistence type="predicted"/>
<organism evidence="1 2">
    <name type="scientific">Solanum commersonii</name>
    <name type="common">Commerson's wild potato</name>
    <name type="synonym">Commerson's nightshade</name>
    <dbReference type="NCBI Taxonomy" id="4109"/>
    <lineage>
        <taxon>Eukaryota</taxon>
        <taxon>Viridiplantae</taxon>
        <taxon>Streptophyta</taxon>
        <taxon>Embryophyta</taxon>
        <taxon>Tracheophyta</taxon>
        <taxon>Spermatophyta</taxon>
        <taxon>Magnoliopsida</taxon>
        <taxon>eudicotyledons</taxon>
        <taxon>Gunneridae</taxon>
        <taxon>Pentapetalae</taxon>
        <taxon>asterids</taxon>
        <taxon>lamiids</taxon>
        <taxon>Solanales</taxon>
        <taxon>Solanaceae</taxon>
        <taxon>Solanoideae</taxon>
        <taxon>Solaneae</taxon>
        <taxon>Solanum</taxon>
    </lineage>
</organism>
<accession>A0A9J5WK97</accession>
<keyword evidence="2" id="KW-1185">Reference proteome</keyword>
<name>A0A9J5WK97_SOLCO</name>
<reference evidence="1 2" key="1">
    <citation type="submission" date="2020-09" db="EMBL/GenBank/DDBJ databases">
        <title>De no assembly of potato wild relative species, Solanum commersonii.</title>
        <authorList>
            <person name="Cho K."/>
        </authorList>
    </citation>
    <scope>NUCLEOTIDE SEQUENCE [LARGE SCALE GENOMIC DNA]</scope>
    <source>
        <strain evidence="1">LZ3.2</strain>
        <tissue evidence="1">Leaf</tissue>
    </source>
</reference>
<dbReference type="Proteomes" id="UP000824120">
    <property type="component" value="Chromosome 11"/>
</dbReference>
<evidence type="ECO:0000313" key="2">
    <source>
        <dbReference type="Proteomes" id="UP000824120"/>
    </source>
</evidence>
<gene>
    <name evidence="1" type="ORF">H5410_055821</name>
</gene>
<sequence>MNVVLPNIANCVSEILSRQQFINESERSRETLNLCNNVDHHRDQRSLFYIKFDDLVEDLPQDSENQYQNTGLQVVSTLSCDLGNVMKIDRRIDDFSSDDDPSSILHNYRMLRTFCKANLTVNCLCKPIAVDKATQDMSRPSTVRVKSTLIY</sequence>
<comment type="caution">
    <text evidence="1">The sequence shown here is derived from an EMBL/GenBank/DDBJ whole genome shotgun (WGS) entry which is preliminary data.</text>
</comment>
<protein>
    <submittedName>
        <fullName evidence="1">Uncharacterized protein</fullName>
    </submittedName>
</protein>
<dbReference type="AlphaFoldDB" id="A0A9J5WK97"/>
<dbReference type="OrthoDB" id="10512527at2759"/>
<evidence type="ECO:0000313" key="1">
    <source>
        <dbReference type="EMBL" id="KAG5575687.1"/>
    </source>
</evidence>
<dbReference type="EMBL" id="JACXVP010000011">
    <property type="protein sequence ID" value="KAG5575687.1"/>
    <property type="molecule type" value="Genomic_DNA"/>
</dbReference>